<keyword evidence="1" id="KW-0812">Transmembrane</keyword>
<keyword evidence="1" id="KW-1133">Transmembrane helix</keyword>
<name>G7V7R5_THELD</name>
<keyword evidence="1" id="KW-0472">Membrane</keyword>
<dbReference type="KEGG" id="tli:Tlie_1597"/>
<evidence type="ECO:0000313" key="2">
    <source>
        <dbReference type="EMBL" id="AER67319.1"/>
    </source>
</evidence>
<evidence type="ECO:0000313" key="3">
    <source>
        <dbReference type="Proteomes" id="UP000005868"/>
    </source>
</evidence>
<organism evidence="2 3">
    <name type="scientific">Thermovirga lienii (strain ATCC BAA-1197 / DSM 17291 / Cas60314)</name>
    <dbReference type="NCBI Taxonomy" id="580340"/>
    <lineage>
        <taxon>Bacteria</taxon>
        <taxon>Thermotogati</taxon>
        <taxon>Synergistota</taxon>
        <taxon>Synergistia</taxon>
        <taxon>Synergistales</taxon>
        <taxon>Thermovirgaceae</taxon>
        <taxon>Thermovirga</taxon>
    </lineage>
</organism>
<dbReference type="EMBL" id="CP003096">
    <property type="protein sequence ID" value="AER67319.1"/>
    <property type="molecule type" value="Genomic_DNA"/>
</dbReference>
<dbReference type="Proteomes" id="UP000005868">
    <property type="component" value="Chromosome"/>
</dbReference>
<protein>
    <submittedName>
        <fullName evidence="2">Uncharacterized protein</fullName>
    </submittedName>
</protein>
<gene>
    <name evidence="2" type="ordered locus">Tlie_1597</name>
</gene>
<sequence length="35" mass="3986">MHQTDGFVLFSMLAILAGILFPIWILITDRGENHD</sequence>
<proteinExistence type="predicted"/>
<accession>G7V7R5</accession>
<dbReference type="AlphaFoldDB" id="G7V7R5"/>
<reference evidence="2 3" key="2">
    <citation type="journal article" date="2012" name="Stand. Genomic Sci.">
        <title>Genome sequence of the moderately thermophilic, amino-acid-degrading and sulfur-reducing bacterium Thermovirga lienii type strain (Cas60314(T)).</title>
        <authorList>
            <person name="Goker M."/>
            <person name="Saunders E."/>
            <person name="Lapidus A."/>
            <person name="Nolan M."/>
            <person name="Lucas S."/>
            <person name="Hammon N."/>
            <person name="Deshpande S."/>
            <person name="Cheng J.F."/>
            <person name="Han C."/>
            <person name="Tapia R."/>
            <person name="Goodwin L.A."/>
            <person name="Pitluck S."/>
            <person name="Liolios K."/>
            <person name="Mavromatis K."/>
            <person name="Pagani I."/>
            <person name="Ivanova N."/>
            <person name="Mikhailova N."/>
            <person name="Pati A."/>
            <person name="Chen A."/>
            <person name="Palaniappan K."/>
            <person name="Land M."/>
            <person name="Chang Y.J."/>
            <person name="Jeffries C.D."/>
            <person name="Brambilla E.M."/>
            <person name="Rohde M."/>
            <person name="Spring S."/>
            <person name="Detter J.C."/>
            <person name="Woyke T."/>
            <person name="Bristow J."/>
            <person name="Eisen J.A."/>
            <person name="Markowitz V."/>
            <person name="Hugenholtz P."/>
            <person name="Kyrpides N.C."/>
            <person name="Klenk H.P."/>
        </authorList>
    </citation>
    <scope>NUCLEOTIDE SEQUENCE [LARGE SCALE GENOMIC DNA]</scope>
    <source>
        <strain evidence="3">ATCC BAA-1197 / DSM 17291 / Cas60314</strain>
    </source>
</reference>
<dbReference type="HOGENOM" id="CLU_3367890_0_0_0"/>
<keyword evidence="3" id="KW-1185">Reference proteome</keyword>
<feature type="transmembrane region" description="Helical" evidence="1">
    <location>
        <begin position="6"/>
        <end position="27"/>
    </location>
</feature>
<evidence type="ECO:0000256" key="1">
    <source>
        <dbReference type="SAM" id="Phobius"/>
    </source>
</evidence>
<reference evidence="3" key="1">
    <citation type="submission" date="2011-10" db="EMBL/GenBank/DDBJ databases">
        <title>The complete genome of chromosome of Thermovirga lienii DSM 17291.</title>
        <authorList>
            <consortium name="US DOE Joint Genome Institute (JGI-PGF)"/>
            <person name="Lucas S."/>
            <person name="Copeland A."/>
            <person name="Lapidus A."/>
            <person name="Glavina del Rio T."/>
            <person name="Dalin E."/>
            <person name="Tice H."/>
            <person name="Bruce D."/>
            <person name="Goodwin L."/>
            <person name="Pitluck S."/>
            <person name="Peters L."/>
            <person name="Mikhailova N."/>
            <person name="Saunders E."/>
            <person name="Kyrpides N."/>
            <person name="Mavromatis K."/>
            <person name="Ivanova N."/>
            <person name="Last F.I."/>
            <person name="Brettin T."/>
            <person name="Detter J.C."/>
            <person name="Han C."/>
            <person name="Larimer F."/>
            <person name="Land M."/>
            <person name="Hauser L."/>
            <person name="Markowitz V."/>
            <person name="Cheng J.-F."/>
            <person name="Hugenholtz P."/>
            <person name="Woyke T."/>
            <person name="Wu D."/>
            <person name="Spring S."/>
            <person name="Schroeder M."/>
            <person name="Brambilla E.-M."/>
            <person name="Klenk H.-P."/>
            <person name="Eisen J.A."/>
        </authorList>
    </citation>
    <scope>NUCLEOTIDE SEQUENCE [LARGE SCALE GENOMIC DNA]</scope>
    <source>
        <strain evidence="3">ATCC BAA-1197 / DSM 17291 / Cas60314</strain>
    </source>
</reference>
<dbReference type="STRING" id="580340.Tlie_1597"/>